<protein>
    <submittedName>
        <fullName evidence="3">SHOCT domain-containing protein</fullName>
    </submittedName>
</protein>
<evidence type="ECO:0000313" key="3">
    <source>
        <dbReference type="EMBL" id="MEV8467164.1"/>
    </source>
</evidence>
<proteinExistence type="predicted"/>
<dbReference type="InterPro" id="IPR018649">
    <property type="entry name" value="SHOCT"/>
</dbReference>
<feature type="compositionally biased region" description="Low complexity" evidence="1">
    <location>
        <begin position="101"/>
        <end position="116"/>
    </location>
</feature>
<dbReference type="Proteomes" id="UP001553161">
    <property type="component" value="Unassembled WGS sequence"/>
</dbReference>
<dbReference type="Pfam" id="PF09851">
    <property type="entry name" value="SHOCT"/>
    <property type="match status" value="1"/>
</dbReference>
<keyword evidence="4" id="KW-1185">Reference proteome</keyword>
<evidence type="ECO:0000259" key="2">
    <source>
        <dbReference type="Pfam" id="PF09851"/>
    </source>
</evidence>
<reference evidence="3 4" key="1">
    <citation type="submission" date="2024-07" db="EMBL/GenBank/DDBJ databases">
        <authorList>
            <person name="Kang M."/>
        </authorList>
    </citation>
    <scope>NUCLEOTIDE SEQUENCE [LARGE SCALE GENOMIC DNA]</scope>
    <source>
        <strain evidence="3 4">DFM31</strain>
    </source>
</reference>
<feature type="domain" description="SHOCT" evidence="2">
    <location>
        <begin position="255"/>
        <end position="280"/>
    </location>
</feature>
<evidence type="ECO:0000256" key="1">
    <source>
        <dbReference type="SAM" id="MobiDB-lite"/>
    </source>
</evidence>
<accession>A0ABV3L6F3</accession>
<organism evidence="3 4">
    <name type="scientific">Meridianimarinicoccus marinus</name>
    <dbReference type="NCBI Taxonomy" id="3231483"/>
    <lineage>
        <taxon>Bacteria</taxon>
        <taxon>Pseudomonadati</taxon>
        <taxon>Pseudomonadota</taxon>
        <taxon>Alphaproteobacteria</taxon>
        <taxon>Rhodobacterales</taxon>
        <taxon>Paracoccaceae</taxon>
        <taxon>Meridianimarinicoccus</taxon>
    </lineage>
</organism>
<dbReference type="RefSeq" id="WP_366192936.1">
    <property type="nucleotide sequence ID" value="NZ_JBFBVU010000010.1"/>
</dbReference>
<feature type="region of interest" description="Disordered" evidence="1">
    <location>
        <begin position="92"/>
        <end position="117"/>
    </location>
</feature>
<comment type="caution">
    <text evidence="3">The sequence shown here is derived from an EMBL/GenBank/DDBJ whole genome shotgun (WGS) entry which is preliminary data.</text>
</comment>
<feature type="region of interest" description="Disordered" evidence="1">
    <location>
        <begin position="202"/>
        <end position="248"/>
    </location>
</feature>
<gene>
    <name evidence="3" type="ORF">AB0T83_10265</name>
</gene>
<evidence type="ECO:0000313" key="4">
    <source>
        <dbReference type="Proteomes" id="UP001553161"/>
    </source>
</evidence>
<sequence>MALLTPDGTRTVNDIASRYGLSPDAVLTLLVAVNNGGGSQAQFSHPELGGMGQWSMGGMVMVGDMFNNSLKFTVDQICTELSNALAGGQLFKPVPRPTQMSSQSQSQGSGASFSVQGGYGGGSGWPSELGAPSSVGSQNNLRYAVFPNTRRLAIDLNGQITVYDIGDHQISGFSQQQGGDQSITFTSQYGLVRVADLPVVPAQGSAPAPQPPAADPTPAADEPTPEPAPASKAAETTPTAHKGAGADSSEIFSLIEQLASLHDKGILTDAEFETKKAELLARL</sequence>
<dbReference type="EMBL" id="JBFBVU010000010">
    <property type="protein sequence ID" value="MEV8467164.1"/>
    <property type="molecule type" value="Genomic_DNA"/>
</dbReference>
<name>A0ABV3L6F3_9RHOB</name>